<keyword evidence="4" id="KW-0479">Metal-binding</keyword>
<dbReference type="RefSeq" id="WP_205445259.1">
    <property type="nucleotide sequence ID" value="NZ_CP061510.1"/>
</dbReference>
<dbReference type="SUPFAM" id="SSF63411">
    <property type="entry name" value="LuxS/MPP-like metallohydrolase"/>
    <property type="match status" value="4"/>
</dbReference>
<dbReference type="PANTHER" id="PTHR43690">
    <property type="entry name" value="NARDILYSIN"/>
    <property type="match status" value="1"/>
</dbReference>
<evidence type="ECO:0000256" key="3">
    <source>
        <dbReference type="ARBA" id="ARBA00022670"/>
    </source>
</evidence>
<sequence>MRYYSVIAPLALVSLALTAPLAAQSDAPPATGQYTAVAVPPLGPASDYEWNYSRSDVPVDPAWTFGTLPNGMRYALRHNETPAGTALVRLRIGSGSLEEHDDERGLAHYLEHMAFNGSAKIPEGEMVKLLERKGLAFGADTNASTGFETTTYKLDLPRTDGDMIDTALMLMRETASNLTLSPAAVERERGVILAEKRDRNTYALRATEDSWQFLTPDARYTHRLPIGIDETIRAADAARLRGFYKRAYAPANTVLIVVGDIDVAKVEAKIRAMFGDWQPSAPPSAKVPSPIDTSRKGQAHIYLDPALSERVTVNRLAPWRDEPDTIAQRQRNLLRQISYAIVNRRLAQLVRSEDPPFRAASFGSGDLFQSASATGLTIDTVDGGWQTGLDAAAKVWRQSMAYGFTNAEVAEQISQLRAAQINAAKSQDTRSNAALVNAVENLLQDGLVPSTPQDSLERFERFVPSITPDNVLAALREDAAPLDAPLIRLQGRTAPVGGVDALRRTWDTAMAAPIARPVEKVLPPFGYDDFGKPGTVVSDTVDPIMGIREIRFANGVRLNLKPTNLREDGIAFRLSLDGGELLDTAQDPLATAMVSTLPLGGLGKHSLDEIQSILAGKTVSFNLQSSDDAFVMEGTTIPADLSQQLELLTATITDPGYRNEGEVRYQQSIANFFEQKDATPASALTNSIGSILSNGDPRFSLQPQCAYEALSFHKLRYGIGDRLAHGAIELALVGDFDPQVAIAEVARTLGALPTRETEFRDSPWLRERPFTDKRTRHIIYHTGESDQALVSFTWPTVGDSDLSKVAQFDLLERIVQIELQDELRERLGKTYSPSVSSSNSHLWIDYGTFSLAASVDVKDIEATQTAIATVLRDLARKPISSDLLKRARQPLLESYANALKSNAGWLRLADRAQTQPEMLEHFKEMPKRLKGVTHRQLRQIAGEYLTPAKAVEVLVLPATKAEAEAAASNTTDTPTEPATSSAPVAPKVGR</sequence>
<comment type="similarity">
    <text evidence="2 8">Belongs to the peptidase M16 family.</text>
</comment>
<feature type="compositionally biased region" description="Polar residues" evidence="9">
    <location>
        <begin position="968"/>
        <end position="982"/>
    </location>
</feature>
<keyword evidence="6" id="KW-0862">Zinc</keyword>
<name>A0ABX7KEA7_9SPHN</name>
<reference evidence="13 14" key="1">
    <citation type="submission" date="2020-09" db="EMBL/GenBank/DDBJ databases">
        <title>Complete genome sequence of altererythrobacter flavus SS-21NJ, isolated from Dongying oil sludge in Shandong province.</title>
        <authorList>
            <person name="Sun S."/>
            <person name="Zhang Z."/>
        </authorList>
    </citation>
    <scope>NUCLEOTIDE SEQUENCE [LARGE SCALE GENOMIC DNA]</scope>
    <source>
        <strain evidence="13 14">SS-21NJ</strain>
    </source>
</reference>
<evidence type="ECO:0000259" key="12">
    <source>
        <dbReference type="Pfam" id="PF05193"/>
    </source>
</evidence>
<keyword evidence="7" id="KW-0482">Metalloprotease</keyword>
<dbReference type="Pfam" id="PF00675">
    <property type="entry name" value="Peptidase_M16"/>
    <property type="match status" value="1"/>
</dbReference>
<dbReference type="InterPro" id="IPR011765">
    <property type="entry name" value="Pept_M16_N"/>
</dbReference>
<dbReference type="Gene3D" id="3.30.830.10">
    <property type="entry name" value="Metalloenzyme, LuxS/M16 peptidase-like"/>
    <property type="match status" value="4"/>
</dbReference>
<keyword evidence="3" id="KW-0645">Protease</keyword>
<accession>A0ABX7KEA7</accession>
<evidence type="ECO:0000256" key="1">
    <source>
        <dbReference type="ARBA" id="ARBA00001947"/>
    </source>
</evidence>
<feature type="signal peptide" evidence="10">
    <location>
        <begin position="1"/>
        <end position="25"/>
    </location>
</feature>
<dbReference type="EMBL" id="CP061510">
    <property type="protein sequence ID" value="QSB45892.1"/>
    <property type="molecule type" value="Genomic_DNA"/>
</dbReference>
<keyword evidence="5" id="KW-0378">Hydrolase</keyword>
<gene>
    <name evidence="13" type="ORF">IDJ81_07400</name>
</gene>
<evidence type="ECO:0000313" key="13">
    <source>
        <dbReference type="EMBL" id="QSB45892.1"/>
    </source>
</evidence>
<keyword evidence="14" id="KW-1185">Reference proteome</keyword>
<proteinExistence type="inferred from homology"/>
<organism evidence="13 14">
    <name type="scientific">Tsuneonella flava</name>
    <dbReference type="NCBI Taxonomy" id="2055955"/>
    <lineage>
        <taxon>Bacteria</taxon>
        <taxon>Pseudomonadati</taxon>
        <taxon>Pseudomonadota</taxon>
        <taxon>Alphaproteobacteria</taxon>
        <taxon>Sphingomonadales</taxon>
        <taxon>Erythrobacteraceae</taxon>
        <taxon>Tsuneonella</taxon>
    </lineage>
</organism>
<dbReference type="InterPro" id="IPR001431">
    <property type="entry name" value="Pept_M16_Zn_BS"/>
</dbReference>
<feature type="domain" description="Peptidase M16 C-terminal" evidence="12">
    <location>
        <begin position="728"/>
        <end position="890"/>
    </location>
</feature>
<dbReference type="InterPro" id="IPR050626">
    <property type="entry name" value="Peptidase_M16"/>
</dbReference>
<dbReference type="PROSITE" id="PS00143">
    <property type="entry name" value="INSULINASE"/>
    <property type="match status" value="1"/>
</dbReference>
<dbReference type="InterPro" id="IPR011249">
    <property type="entry name" value="Metalloenz_LuxS/M16"/>
</dbReference>
<dbReference type="Pfam" id="PF05193">
    <property type="entry name" value="Peptidase_M16_C"/>
    <property type="match status" value="2"/>
</dbReference>
<evidence type="ECO:0000256" key="9">
    <source>
        <dbReference type="SAM" id="MobiDB-lite"/>
    </source>
</evidence>
<dbReference type="InterPro" id="IPR007863">
    <property type="entry name" value="Peptidase_M16_C"/>
</dbReference>
<evidence type="ECO:0000256" key="6">
    <source>
        <dbReference type="ARBA" id="ARBA00022833"/>
    </source>
</evidence>
<evidence type="ECO:0000256" key="2">
    <source>
        <dbReference type="ARBA" id="ARBA00007261"/>
    </source>
</evidence>
<comment type="cofactor">
    <cofactor evidence="1">
        <name>Zn(2+)</name>
        <dbReference type="ChEBI" id="CHEBI:29105"/>
    </cofactor>
</comment>
<protein>
    <submittedName>
        <fullName evidence="13">Insulinase family protein</fullName>
    </submittedName>
</protein>
<evidence type="ECO:0000256" key="8">
    <source>
        <dbReference type="RuleBase" id="RU004447"/>
    </source>
</evidence>
<feature type="region of interest" description="Disordered" evidence="9">
    <location>
        <begin position="963"/>
        <end position="990"/>
    </location>
</feature>
<evidence type="ECO:0000256" key="7">
    <source>
        <dbReference type="ARBA" id="ARBA00023049"/>
    </source>
</evidence>
<evidence type="ECO:0000313" key="14">
    <source>
        <dbReference type="Proteomes" id="UP000663637"/>
    </source>
</evidence>
<dbReference type="PANTHER" id="PTHR43690:SF17">
    <property type="entry name" value="PROTEIN YHJJ"/>
    <property type="match status" value="1"/>
</dbReference>
<evidence type="ECO:0000256" key="4">
    <source>
        <dbReference type="ARBA" id="ARBA00022723"/>
    </source>
</evidence>
<evidence type="ECO:0000259" key="11">
    <source>
        <dbReference type="Pfam" id="PF00675"/>
    </source>
</evidence>
<dbReference type="Proteomes" id="UP000663637">
    <property type="component" value="Chromosome"/>
</dbReference>
<evidence type="ECO:0000256" key="5">
    <source>
        <dbReference type="ARBA" id="ARBA00022801"/>
    </source>
</evidence>
<feature type="chain" id="PRO_5045344253" evidence="10">
    <location>
        <begin position="26"/>
        <end position="990"/>
    </location>
</feature>
<evidence type="ECO:0000256" key="10">
    <source>
        <dbReference type="SAM" id="SignalP"/>
    </source>
</evidence>
<feature type="domain" description="Peptidase M16 N-terminal" evidence="11">
    <location>
        <begin position="78"/>
        <end position="201"/>
    </location>
</feature>
<keyword evidence="10" id="KW-0732">Signal</keyword>
<feature type="domain" description="Peptidase M16 C-terminal" evidence="12">
    <location>
        <begin position="236"/>
        <end position="416"/>
    </location>
</feature>